<name>A0A7W7D7T5_9ACTN</name>
<dbReference type="AlphaFoldDB" id="A0A7W7D7T5"/>
<organism evidence="2 3">
    <name type="scientific">Sphaerisporangium siamense</name>
    <dbReference type="NCBI Taxonomy" id="795645"/>
    <lineage>
        <taxon>Bacteria</taxon>
        <taxon>Bacillati</taxon>
        <taxon>Actinomycetota</taxon>
        <taxon>Actinomycetes</taxon>
        <taxon>Streptosporangiales</taxon>
        <taxon>Streptosporangiaceae</taxon>
        <taxon>Sphaerisporangium</taxon>
    </lineage>
</organism>
<comment type="caution">
    <text evidence="2">The sequence shown here is derived from an EMBL/GenBank/DDBJ whole genome shotgun (WGS) entry which is preliminary data.</text>
</comment>
<gene>
    <name evidence="2" type="ORF">BJ982_002469</name>
</gene>
<reference evidence="2 3" key="1">
    <citation type="submission" date="2020-08" db="EMBL/GenBank/DDBJ databases">
        <title>Sequencing the genomes of 1000 actinobacteria strains.</title>
        <authorList>
            <person name="Klenk H.-P."/>
        </authorList>
    </citation>
    <scope>NUCLEOTIDE SEQUENCE [LARGE SCALE GENOMIC DNA]</scope>
    <source>
        <strain evidence="2 3">DSM 45784</strain>
    </source>
</reference>
<protein>
    <recommendedName>
        <fullName evidence="4">Questin oxidase family protein</fullName>
    </recommendedName>
</protein>
<dbReference type="Proteomes" id="UP000542210">
    <property type="component" value="Unassembled WGS sequence"/>
</dbReference>
<evidence type="ECO:0008006" key="4">
    <source>
        <dbReference type="Google" id="ProtNLM"/>
    </source>
</evidence>
<accession>A0A7W7D7T5</accession>
<dbReference type="RefSeq" id="WP_184879688.1">
    <property type="nucleotide sequence ID" value="NZ_BOOV01000017.1"/>
</dbReference>
<evidence type="ECO:0000313" key="2">
    <source>
        <dbReference type="EMBL" id="MBB4700925.1"/>
    </source>
</evidence>
<dbReference type="EMBL" id="JACHND010000001">
    <property type="protein sequence ID" value="MBB4700925.1"/>
    <property type="molecule type" value="Genomic_DNA"/>
</dbReference>
<keyword evidence="3" id="KW-1185">Reference proteome</keyword>
<proteinExistence type="predicted"/>
<evidence type="ECO:0000256" key="1">
    <source>
        <dbReference type="SAM" id="MobiDB-lite"/>
    </source>
</evidence>
<feature type="region of interest" description="Disordered" evidence="1">
    <location>
        <begin position="287"/>
        <end position="306"/>
    </location>
</feature>
<evidence type="ECO:0000313" key="3">
    <source>
        <dbReference type="Proteomes" id="UP000542210"/>
    </source>
</evidence>
<sequence length="344" mass="36321">MDHMDHTGHLDEALVRLAPTGPEFGGGLSNHGPMVAEALVRLGAAGTVPGWVTGYLPSLAGRPPVGGPVTDWRAALGDMRRLGDWTGHFERLLAEGPWRAVLAEWWPRLVPGLAAGATHGVIRTSHAVRALAEADTPPRRAELAHALAYWAAAYLELPGRPLTAGARTLEEAVAALPVLELAPTGLISVHLGNLAGLPEFAGVVSSLRPPADVPADLVRLSRAFTRVFLTRGRHAPIAFVHAVTTPVAVSSVLGDLPPATWRATYDAVWQASAALFSGYAYNGTAEPLPERDPSAPADLAGRAAETGEEHAIKLTEAALRQHAVTGDPVFLHAAERYMDLLGPR</sequence>